<evidence type="ECO:0000313" key="5">
    <source>
        <dbReference type="Proteomes" id="UP001212411"/>
    </source>
</evidence>
<accession>A0AAE9WHX2</accession>
<keyword evidence="5" id="KW-1185">Reference proteome</keyword>
<evidence type="ECO:0000259" key="3">
    <source>
        <dbReference type="PROSITE" id="PS50076"/>
    </source>
</evidence>
<dbReference type="InterPro" id="IPR036869">
    <property type="entry name" value="J_dom_sf"/>
</dbReference>
<dbReference type="InterPro" id="IPR026894">
    <property type="entry name" value="DnaJ_X"/>
</dbReference>
<dbReference type="PANTHER" id="PTHR45006">
    <property type="entry name" value="DNAJ-LIKE PROTEIN 1"/>
    <property type="match status" value="1"/>
</dbReference>
<proteinExistence type="predicted"/>
<name>A0AAE9WHX2_9SCHI</name>
<dbReference type="GO" id="GO:0016558">
    <property type="term" value="P:protein import into peroxisome matrix"/>
    <property type="evidence" value="ECO:0007669"/>
    <property type="project" value="TreeGrafter"/>
</dbReference>
<dbReference type="EMBL" id="CP115613">
    <property type="protein sequence ID" value="WBW74783.1"/>
    <property type="molecule type" value="Genomic_DNA"/>
</dbReference>
<sequence>MAVDTEYYEILGVSPDVSSLEIKKAYRKLAVKYHPDKNPEDPQGASERFQKISEAYQVLGDEQLRSRYDLHGKEKAVPEQGFTDAYDFFANLFGGAPFREWVGELSFVREMFREEEAMQDEMTQMNKQQLLLDSGEATPTIKQQFNERKKNAQIREREAAAQREQQMLEDRKKRISEVTKNLQNRVDGWIEKSSTEEGLRVVREQYSKEVETLRIESFGVEILQAMGDVYTQKARNIIKSSKFGIGGFWSRMKEKGKIARDTWDTLSAAMDAKLSIDQMQKLESKADEATTPEERAKLEMDITGKVLRASWCGARYDIQGVLRDACNNLLRKSVPVDLRMKRAYALLEIGTVFSQVEADPDDPHRVFENLILEDKKKKKKRNKENVAKEPPKT</sequence>
<dbReference type="Gene3D" id="1.10.287.110">
    <property type="entry name" value="DnaJ domain"/>
    <property type="match status" value="1"/>
</dbReference>
<organism evidence="4 5">
    <name type="scientific">Schizosaccharomyces osmophilus</name>
    <dbReference type="NCBI Taxonomy" id="2545709"/>
    <lineage>
        <taxon>Eukaryota</taxon>
        <taxon>Fungi</taxon>
        <taxon>Dikarya</taxon>
        <taxon>Ascomycota</taxon>
        <taxon>Taphrinomycotina</taxon>
        <taxon>Schizosaccharomycetes</taxon>
        <taxon>Schizosaccharomycetales</taxon>
        <taxon>Schizosaccharomycetaceae</taxon>
        <taxon>Schizosaccharomyces</taxon>
    </lineage>
</organism>
<dbReference type="CDD" id="cd06257">
    <property type="entry name" value="DnaJ"/>
    <property type="match status" value="1"/>
</dbReference>
<keyword evidence="1" id="KW-0143">Chaperone</keyword>
<dbReference type="PRINTS" id="PR00625">
    <property type="entry name" value="JDOMAIN"/>
</dbReference>
<dbReference type="Pfam" id="PF00226">
    <property type="entry name" value="DnaJ"/>
    <property type="match status" value="1"/>
</dbReference>
<dbReference type="Proteomes" id="UP001212411">
    <property type="component" value="Chromosome 3"/>
</dbReference>
<feature type="domain" description="J" evidence="3">
    <location>
        <begin position="6"/>
        <end position="72"/>
    </location>
</feature>
<feature type="coiled-coil region" evidence="2">
    <location>
        <begin position="108"/>
        <end position="171"/>
    </location>
</feature>
<dbReference type="InterPro" id="IPR018253">
    <property type="entry name" value="DnaJ_domain_CS"/>
</dbReference>
<dbReference type="PANTHER" id="PTHR45006:SF1">
    <property type="entry name" value="DNAJ-LIKE PROTEIN 1"/>
    <property type="match status" value="1"/>
</dbReference>
<dbReference type="SUPFAM" id="SSF46565">
    <property type="entry name" value="Chaperone J-domain"/>
    <property type="match status" value="1"/>
</dbReference>
<dbReference type="InterPro" id="IPR001623">
    <property type="entry name" value="DnaJ_domain"/>
</dbReference>
<dbReference type="AlphaFoldDB" id="A0AAE9WHX2"/>
<dbReference type="RefSeq" id="XP_056039026.1">
    <property type="nucleotide sequence ID" value="XM_056183359.1"/>
</dbReference>
<evidence type="ECO:0000313" key="4">
    <source>
        <dbReference type="EMBL" id="WBW74783.1"/>
    </source>
</evidence>
<dbReference type="Pfam" id="PF14308">
    <property type="entry name" value="DnaJ-X"/>
    <property type="match status" value="1"/>
</dbReference>
<dbReference type="PROSITE" id="PS50076">
    <property type="entry name" value="DNAJ_2"/>
    <property type="match status" value="1"/>
</dbReference>
<dbReference type="InterPro" id="IPR052814">
    <property type="entry name" value="Peroxisomal_DnaJ"/>
</dbReference>
<dbReference type="GeneID" id="80878048"/>
<gene>
    <name evidence="4" type="ORF">SOMG_04577</name>
</gene>
<dbReference type="SMART" id="SM00271">
    <property type="entry name" value="DnaJ"/>
    <property type="match status" value="1"/>
</dbReference>
<dbReference type="KEGG" id="som:SOMG_04577"/>
<reference evidence="4 5" key="1">
    <citation type="journal article" date="2023" name="G3 (Bethesda)">
        <title>A high-quality reference genome for the fission yeast Schizosaccharomyces osmophilus.</title>
        <authorList>
            <person name="Jia G.S."/>
            <person name="Zhang W.C."/>
            <person name="Liang Y."/>
            <person name="Liu X.H."/>
            <person name="Rhind N."/>
            <person name="Pidoux A."/>
            <person name="Brysch-Herzberg M."/>
            <person name="Du L.L."/>
        </authorList>
    </citation>
    <scope>NUCLEOTIDE SEQUENCE [LARGE SCALE GENOMIC DNA]</scope>
    <source>
        <strain evidence="4 5">CBS 15793</strain>
    </source>
</reference>
<dbReference type="PROSITE" id="PS00636">
    <property type="entry name" value="DNAJ_1"/>
    <property type="match status" value="1"/>
</dbReference>
<evidence type="ECO:0000256" key="2">
    <source>
        <dbReference type="SAM" id="Coils"/>
    </source>
</evidence>
<dbReference type="FunFam" id="1.10.287.110:FF:000028">
    <property type="entry name" value="DnaJ domain protein"/>
    <property type="match status" value="1"/>
</dbReference>
<evidence type="ECO:0000256" key="1">
    <source>
        <dbReference type="ARBA" id="ARBA00023186"/>
    </source>
</evidence>
<protein>
    <submittedName>
        <fullName evidence="4">DNAJ domain protein Caj1/Djp1 type</fullName>
    </submittedName>
</protein>
<dbReference type="GO" id="GO:0005829">
    <property type="term" value="C:cytosol"/>
    <property type="evidence" value="ECO:0007669"/>
    <property type="project" value="UniProtKB-ARBA"/>
</dbReference>
<keyword evidence="2" id="KW-0175">Coiled coil</keyword>